<evidence type="ECO:0000256" key="5">
    <source>
        <dbReference type="ARBA" id="ARBA00022989"/>
    </source>
</evidence>
<reference evidence="9 10" key="1">
    <citation type="journal article" date="2013" name="Mol. Biol. Evol.">
        <title>Evolutionary and population genomics of the cavity causing bacteria Streptococcus mutans.</title>
        <authorList>
            <person name="Cornejo O.E."/>
            <person name="Lefebure T."/>
            <person name="Pavinski Bitar P.D."/>
            <person name="Lang P."/>
            <person name="Richards V.P."/>
            <person name="Eilertson K."/>
            <person name="Do T."/>
            <person name="Beighton D."/>
            <person name="Zeng L."/>
            <person name="Ahn S.J."/>
            <person name="Burne R.A."/>
            <person name="Siepel A."/>
            <person name="Bustamante C.D."/>
            <person name="Stanhope M.J."/>
        </authorList>
    </citation>
    <scope>NUCLEOTIDE SEQUENCE [LARGE SCALE GENOMIC DNA]</scope>
    <source>
        <strain evidence="9 10">SM6</strain>
    </source>
</reference>
<feature type="transmembrane region" description="Helical" evidence="7">
    <location>
        <begin position="161"/>
        <end position="182"/>
    </location>
</feature>
<dbReference type="EMBL" id="AHSR01000015">
    <property type="protein sequence ID" value="EMC24714.1"/>
    <property type="molecule type" value="Genomic_DNA"/>
</dbReference>
<dbReference type="GO" id="GO:0022857">
    <property type="term" value="F:transmembrane transporter activity"/>
    <property type="evidence" value="ECO:0007669"/>
    <property type="project" value="InterPro"/>
</dbReference>
<evidence type="ECO:0000259" key="8">
    <source>
        <dbReference type="PROSITE" id="PS50850"/>
    </source>
</evidence>
<feature type="transmembrane region" description="Helical" evidence="7">
    <location>
        <begin position="46"/>
        <end position="69"/>
    </location>
</feature>
<comment type="similarity">
    <text evidence="2">Belongs to the major facilitator superfamily.</text>
</comment>
<proteinExistence type="inferred from homology"/>
<accession>A0A829BVQ7</accession>
<dbReference type="InterPro" id="IPR011701">
    <property type="entry name" value="MFS"/>
</dbReference>
<feature type="transmembrane region" description="Helical" evidence="7">
    <location>
        <begin position="334"/>
        <end position="353"/>
    </location>
</feature>
<keyword evidence="5 7" id="KW-1133">Transmembrane helix</keyword>
<dbReference type="InterPro" id="IPR036259">
    <property type="entry name" value="MFS_trans_sf"/>
</dbReference>
<dbReference type="InterPro" id="IPR051788">
    <property type="entry name" value="MFS_Transporter"/>
</dbReference>
<protein>
    <recommendedName>
        <fullName evidence="8">Major facilitator superfamily (MFS) profile domain-containing protein</fullName>
    </recommendedName>
</protein>
<dbReference type="AlphaFoldDB" id="A0A829BVQ7"/>
<evidence type="ECO:0000313" key="9">
    <source>
        <dbReference type="EMBL" id="EMC24714.1"/>
    </source>
</evidence>
<keyword evidence="3" id="KW-0813">Transport</keyword>
<dbReference type="Pfam" id="PF07690">
    <property type="entry name" value="MFS_1"/>
    <property type="match status" value="1"/>
</dbReference>
<dbReference type="Gene3D" id="1.20.1250.20">
    <property type="entry name" value="MFS general substrate transporter like domains"/>
    <property type="match status" value="2"/>
</dbReference>
<name>A0A829BVQ7_STRMG</name>
<organism evidence="9 10">
    <name type="scientific">Streptococcus mutans SM6</name>
    <dbReference type="NCBI Taxonomy" id="857119"/>
    <lineage>
        <taxon>Bacteria</taxon>
        <taxon>Bacillati</taxon>
        <taxon>Bacillota</taxon>
        <taxon>Bacilli</taxon>
        <taxon>Lactobacillales</taxon>
        <taxon>Streptococcaceae</taxon>
        <taxon>Streptococcus</taxon>
    </lineage>
</organism>
<feature type="transmembrane region" description="Helical" evidence="7">
    <location>
        <begin position="275"/>
        <end position="292"/>
    </location>
</feature>
<feature type="transmembrane region" description="Helical" evidence="7">
    <location>
        <begin position="247"/>
        <end position="268"/>
    </location>
</feature>
<feature type="transmembrane region" description="Helical" evidence="7">
    <location>
        <begin position="133"/>
        <end position="155"/>
    </location>
</feature>
<keyword evidence="4 7" id="KW-0812">Transmembrane</keyword>
<dbReference type="PROSITE" id="PS50850">
    <property type="entry name" value="MFS"/>
    <property type="match status" value="1"/>
</dbReference>
<evidence type="ECO:0000256" key="2">
    <source>
        <dbReference type="ARBA" id="ARBA00008335"/>
    </source>
</evidence>
<dbReference type="PANTHER" id="PTHR23514">
    <property type="entry name" value="BYPASS OF STOP CODON PROTEIN 6"/>
    <property type="match status" value="1"/>
</dbReference>
<feature type="transmembrane region" description="Helical" evidence="7">
    <location>
        <begin position="76"/>
        <end position="97"/>
    </location>
</feature>
<feature type="transmembrane region" description="Helical" evidence="7">
    <location>
        <begin position="103"/>
        <end position="121"/>
    </location>
</feature>
<evidence type="ECO:0000256" key="3">
    <source>
        <dbReference type="ARBA" id="ARBA00022448"/>
    </source>
</evidence>
<evidence type="ECO:0000256" key="1">
    <source>
        <dbReference type="ARBA" id="ARBA00004651"/>
    </source>
</evidence>
<evidence type="ECO:0000256" key="4">
    <source>
        <dbReference type="ARBA" id="ARBA00022692"/>
    </source>
</evidence>
<dbReference type="PANTHER" id="PTHR23514:SF3">
    <property type="entry name" value="BYPASS OF STOP CODON PROTEIN 6"/>
    <property type="match status" value="1"/>
</dbReference>
<dbReference type="SUPFAM" id="SSF103473">
    <property type="entry name" value="MFS general substrate transporter"/>
    <property type="match status" value="1"/>
</dbReference>
<feature type="transmembrane region" description="Helical" evidence="7">
    <location>
        <begin position="298"/>
        <end position="322"/>
    </location>
</feature>
<dbReference type="Proteomes" id="UP000011676">
    <property type="component" value="Unassembled WGS sequence"/>
</dbReference>
<comment type="subcellular location">
    <subcellularLocation>
        <location evidence="1">Cell membrane</location>
        <topology evidence="1">Multi-pass membrane protein</topology>
    </subcellularLocation>
</comment>
<feature type="domain" description="Major facilitator superfamily (MFS) profile" evidence="8">
    <location>
        <begin position="1"/>
        <end position="389"/>
    </location>
</feature>
<gene>
    <name evidence="9" type="ORF">SMU82_03671</name>
</gene>
<evidence type="ECO:0000256" key="7">
    <source>
        <dbReference type="SAM" id="Phobius"/>
    </source>
</evidence>
<sequence length="394" mass="43525">MKAFMEKFSLLSLSLMLVSTFAVSPALPKMLSFYQTRGYSNAQVELLLSLSSFAILAVLLLNPWINLWLSERWSIILGLLLLSIGGILPVFLQFYPLVFLSRLLLGLGIGLINARAISMISERFSGKIRVQMLGLRGSAEVLGSAILTFLAGQWLNVSWSFVFLIYGFGFLILLCYLLFVPAAKGKRESSQKQMYSTASKNHFTFRQLLYIFGLALYAGFVILVNSANTLRIPLVVEKLHLATASQASFILSLMMLMGILAGTLFSFLLALFKDYLMPLVVFVLGLGMLILWQANHLWLLGLGALVTGFVYSLGVTLVFHLLSEHMPRKQLTTATTLILIGCNLGGGCASFVLQLFACINSDVKAAFLIFAVLSLILGTLLLIRVLKTNRNLRK</sequence>
<feature type="transmembrane region" description="Helical" evidence="7">
    <location>
        <begin position="203"/>
        <end position="227"/>
    </location>
</feature>
<evidence type="ECO:0000313" key="10">
    <source>
        <dbReference type="Proteomes" id="UP000011676"/>
    </source>
</evidence>
<evidence type="ECO:0000256" key="6">
    <source>
        <dbReference type="ARBA" id="ARBA00023136"/>
    </source>
</evidence>
<dbReference type="InterPro" id="IPR020846">
    <property type="entry name" value="MFS_dom"/>
</dbReference>
<dbReference type="RefSeq" id="WP_002296201.1">
    <property type="nucleotide sequence ID" value="NZ_AHSR01000015.1"/>
</dbReference>
<comment type="caution">
    <text evidence="9">The sequence shown here is derived from an EMBL/GenBank/DDBJ whole genome shotgun (WGS) entry which is preliminary data.</text>
</comment>
<dbReference type="GO" id="GO:0005886">
    <property type="term" value="C:plasma membrane"/>
    <property type="evidence" value="ECO:0007669"/>
    <property type="project" value="UniProtKB-SubCell"/>
</dbReference>
<keyword evidence="6 7" id="KW-0472">Membrane</keyword>
<feature type="transmembrane region" description="Helical" evidence="7">
    <location>
        <begin position="365"/>
        <end position="386"/>
    </location>
</feature>